<sequence length="139" mass="15354">MNLIKSAVTGFIIFTSLNVYAADYNELNGVRVRAPGQAETYLIDQGQRRWIPNPETFNNLFSGEVTVSIDSINIPRGPDMTNGAILAQCNATVFLIDNNVKRGITSPAVMEKYGFNWGQVQSTHCILLDFIQNGPTITE</sequence>
<name>Q12Q63_SHEDO</name>
<evidence type="ECO:0000256" key="1">
    <source>
        <dbReference type="SAM" id="SignalP"/>
    </source>
</evidence>
<dbReference type="HOGENOM" id="CLU_1843748_0_0_6"/>
<keyword evidence="1" id="KW-0732">Signal</keyword>
<dbReference type="KEGG" id="sdn:Sden_1125"/>
<dbReference type="EMBL" id="CP000302">
    <property type="protein sequence ID" value="ABE54413.1"/>
    <property type="molecule type" value="Genomic_DNA"/>
</dbReference>
<feature type="signal peptide" evidence="1">
    <location>
        <begin position="1"/>
        <end position="21"/>
    </location>
</feature>
<dbReference type="AlphaFoldDB" id="Q12Q63"/>
<reference evidence="2 3" key="1">
    <citation type="submission" date="2006-03" db="EMBL/GenBank/DDBJ databases">
        <title>Complete sequence of Shewanella denitrificans OS217.</title>
        <authorList>
            <consortium name="US DOE Joint Genome Institute"/>
            <person name="Copeland A."/>
            <person name="Lucas S."/>
            <person name="Lapidus A."/>
            <person name="Barry K."/>
            <person name="Detter J.C."/>
            <person name="Glavina del Rio T."/>
            <person name="Hammon N."/>
            <person name="Israni S."/>
            <person name="Dalin E."/>
            <person name="Tice H."/>
            <person name="Pitluck S."/>
            <person name="Brettin T."/>
            <person name="Bruce D."/>
            <person name="Han C."/>
            <person name="Tapia R."/>
            <person name="Gilna P."/>
            <person name="Kiss H."/>
            <person name="Schmutz J."/>
            <person name="Larimer F."/>
            <person name="Land M."/>
            <person name="Hauser L."/>
            <person name="Kyrpides N."/>
            <person name="Lykidis A."/>
            <person name="Richardson P."/>
        </authorList>
    </citation>
    <scope>NUCLEOTIDE SEQUENCE [LARGE SCALE GENOMIC DNA]</scope>
    <source>
        <strain evidence="3">OS217 / ATCC BAA-1090 / DSM 15013</strain>
    </source>
</reference>
<proteinExistence type="predicted"/>
<dbReference type="eggNOG" id="ENOG502ZV51">
    <property type="taxonomic scope" value="Bacteria"/>
</dbReference>
<organism evidence="2 3">
    <name type="scientific">Shewanella denitrificans (strain OS217 / ATCC BAA-1090 / DSM 15013)</name>
    <dbReference type="NCBI Taxonomy" id="318161"/>
    <lineage>
        <taxon>Bacteria</taxon>
        <taxon>Pseudomonadati</taxon>
        <taxon>Pseudomonadota</taxon>
        <taxon>Gammaproteobacteria</taxon>
        <taxon>Alteromonadales</taxon>
        <taxon>Shewanellaceae</taxon>
        <taxon>Shewanella</taxon>
    </lineage>
</organism>
<dbReference type="RefSeq" id="WP_011495575.1">
    <property type="nucleotide sequence ID" value="NC_007954.1"/>
</dbReference>
<evidence type="ECO:0000313" key="2">
    <source>
        <dbReference type="EMBL" id="ABE54413.1"/>
    </source>
</evidence>
<dbReference type="OrthoDB" id="2473949at2"/>
<dbReference type="STRING" id="318161.Sden_1125"/>
<dbReference type="Proteomes" id="UP000001982">
    <property type="component" value="Chromosome"/>
</dbReference>
<gene>
    <name evidence="2" type="ordered locus">Sden_1125</name>
</gene>
<keyword evidence="3" id="KW-1185">Reference proteome</keyword>
<evidence type="ECO:0000313" key="3">
    <source>
        <dbReference type="Proteomes" id="UP000001982"/>
    </source>
</evidence>
<feature type="chain" id="PRO_5004181754" evidence="1">
    <location>
        <begin position="22"/>
        <end position="139"/>
    </location>
</feature>
<protein>
    <submittedName>
        <fullName evidence="2">Uncharacterized protein</fullName>
    </submittedName>
</protein>
<accession>Q12Q63</accession>